<comment type="caution">
    <text evidence="2">The sequence shown here is derived from an EMBL/GenBank/DDBJ whole genome shotgun (WGS) entry which is preliminary data.</text>
</comment>
<dbReference type="PANTHER" id="PTHR43283:SF3">
    <property type="entry name" value="BETA-LACTAMASE FAMILY PROTEIN (AFU_ORTHOLOGUE AFUA_5G07500)"/>
    <property type="match status" value="1"/>
</dbReference>
<dbReference type="PANTHER" id="PTHR43283">
    <property type="entry name" value="BETA-LACTAMASE-RELATED"/>
    <property type="match status" value="1"/>
</dbReference>
<evidence type="ECO:0000313" key="3">
    <source>
        <dbReference type="Proteomes" id="UP000561181"/>
    </source>
</evidence>
<dbReference type="SUPFAM" id="SSF56601">
    <property type="entry name" value="beta-lactamase/transpeptidase-like"/>
    <property type="match status" value="1"/>
</dbReference>
<protein>
    <submittedName>
        <fullName evidence="2">Beta-lactamase family protein</fullName>
    </submittedName>
</protein>
<dbReference type="InterPro" id="IPR012338">
    <property type="entry name" value="Beta-lactam/transpept-like"/>
</dbReference>
<dbReference type="RefSeq" id="WP_170011734.1">
    <property type="nucleotide sequence ID" value="NZ_JABCRE010000002.1"/>
</dbReference>
<name>A0A848QRW0_9SPHN</name>
<dbReference type="InterPro" id="IPR006311">
    <property type="entry name" value="TAT_signal"/>
</dbReference>
<accession>A0A848QRW0</accession>
<dbReference type="Proteomes" id="UP000561181">
    <property type="component" value="Unassembled WGS sequence"/>
</dbReference>
<dbReference type="PROSITE" id="PS51318">
    <property type="entry name" value="TAT"/>
    <property type="match status" value="1"/>
</dbReference>
<dbReference type="InterPro" id="IPR050789">
    <property type="entry name" value="Diverse_Enzym_Activities"/>
</dbReference>
<dbReference type="Gene3D" id="3.40.710.10">
    <property type="entry name" value="DD-peptidase/beta-lactamase superfamily"/>
    <property type="match status" value="1"/>
</dbReference>
<sequence>MAFGDFGRAGGDIAFSRRSLLRSSAWLTAGAAMSAMPMGRLAFAHDVSESWPNISTMVNSYLDSKKVASMLVTLGDGQEDHAHTIGGGTLALGDSTPIDEDSLFRIYSMTKPITGMATMMLIDEGLLGLDQPVGEILPAFADMQVLVDPEGSLEDTVPADRPITIRHLLTHTAGIGYLITSKGPLGQAFVDQGLVGGRVSRFPIPGLPNVTPAPNLEEWADRLATLPLMAQPGTEWIYSASIDLLGRVIEVVSGQSFESFLQTRLFDPCGMSSTYFTVPKSEAGRLTTNYGIAGGLTLPIDTGANSIFLDAPFVPSGGGGLVSSAKDYDRFLRMVLGYGLLDGERVMSESAVRVGTSNLLPDAVDTSTTWIAGEGHGAGGRVVGKQYGWGGAAGTLASVDFSLNKRVCLFTQYMPTEAYPIRKEFLAAIQADLKNKLLG</sequence>
<proteinExistence type="predicted"/>
<evidence type="ECO:0000313" key="2">
    <source>
        <dbReference type="EMBL" id="NMW31848.1"/>
    </source>
</evidence>
<organism evidence="2 3">
    <name type="scientific">Pontixanthobacter rizhaonensis</name>
    <dbReference type="NCBI Taxonomy" id="2730337"/>
    <lineage>
        <taxon>Bacteria</taxon>
        <taxon>Pseudomonadati</taxon>
        <taxon>Pseudomonadota</taxon>
        <taxon>Alphaproteobacteria</taxon>
        <taxon>Sphingomonadales</taxon>
        <taxon>Erythrobacteraceae</taxon>
        <taxon>Pontixanthobacter</taxon>
    </lineage>
</organism>
<evidence type="ECO:0000259" key="1">
    <source>
        <dbReference type="Pfam" id="PF00144"/>
    </source>
</evidence>
<dbReference type="EMBL" id="JABCRE010000002">
    <property type="protein sequence ID" value="NMW31848.1"/>
    <property type="molecule type" value="Genomic_DNA"/>
</dbReference>
<feature type="domain" description="Beta-lactamase-related" evidence="1">
    <location>
        <begin position="61"/>
        <end position="424"/>
    </location>
</feature>
<reference evidence="2 3" key="1">
    <citation type="submission" date="2020-04" db="EMBL/GenBank/DDBJ databases">
        <authorList>
            <person name="Liu A."/>
        </authorList>
    </citation>
    <scope>NUCLEOTIDE SEQUENCE [LARGE SCALE GENOMIC DNA]</scope>
    <source>
        <strain evidence="2 3">RZ02</strain>
    </source>
</reference>
<dbReference type="Pfam" id="PF00144">
    <property type="entry name" value="Beta-lactamase"/>
    <property type="match status" value="1"/>
</dbReference>
<keyword evidence="3" id="KW-1185">Reference proteome</keyword>
<dbReference type="InterPro" id="IPR001466">
    <property type="entry name" value="Beta-lactam-related"/>
</dbReference>
<dbReference type="AlphaFoldDB" id="A0A848QRW0"/>
<gene>
    <name evidence="2" type="ORF">HKD42_07230</name>
</gene>